<evidence type="ECO:0000256" key="1">
    <source>
        <dbReference type="ARBA" id="ARBA00022553"/>
    </source>
</evidence>
<gene>
    <name evidence="6" type="ORF">ADN00_18730</name>
</gene>
<dbReference type="InterPro" id="IPR051813">
    <property type="entry name" value="HepT_RNase_toxin"/>
</dbReference>
<comment type="caution">
    <text evidence="6">The sequence shown here is derived from an EMBL/GenBank/DDBJ whole genome shotgun (WGS) entry which is preliminary data.</text>
</comment>
<evidence type="ECO:0008006" key="8">
    <source>
        <dbReference type="Google" id="ProtNLM"/>
    </source>
</evidence>
<evidence type="ECO:0000256" key="4">
    <source>
        <dbReference type="ARBA" id="ARBA00022741"/>
    </source>
</evidence>
<keyword evidence="5" id="KW-0378">Hydrolase</keyword>
<dbReference type="PANTHER" id="PTHR34139">
    <property type="entry name" value="UPF0331 PROTEIN MJ0127"/>
    <property type="match status" value="1"/>
</dbReference>
<reference evidence="6 7" key="1">
    <citation type="submission" date="2015-07" db="EMBL/GenBank/DDBJ databases">
        <title>Genome sequence of Ornatilinea apprima DSM 23815.</title>
        <authorList>
            <person name="Hemp J."/>
            <person name="Ward L.M."/>
            <person name="Pace L.A."/>
            <person name="Fischer W.W."/>
        </authorList>
    </citation>
    <scope>NUCLEOTIDE SEQUENCE [LARGE SCALE GENOMIC DNA]</scope>
    <source>
        <strain evidence="6 7">P3M-1</strain>
    </source>
</reference>
<sequence>MFIEDRPRNWKIRIQDILKCIARIQEYTSGLSLDDFQKDTLRIDAVIRNLEIIGEAASHIPIEIQQKYPDLAWFEMRGMRNIMAHEYFGVSISIIWQTIKRDLAPLAEGMNEILRQEK</sequence>
<keyword evidence="1" id="KW-0597">Phosphoprotein</keyword>
<accession>A0A0P6X7E5</accession>
<evidence type="ECO:0000256" key="5">
    <source>
        <dbReference type="ARBA" id="ARBA00022801"/>
    </source>
</evidence>
<evidence type="ECO:0000313" key="6">
    <source>
        <dbReference type="EMBL" id="KPL70080.1"/>
    </source>
</evidence>
<dbReference type="SUPFAM" id="SSF81593">
    <property type="entry name" value="Nucleotidyltransferase substrate binding subunit/domain"/>
    <property type="match status" value="1"/>
</dbReference>
<keyword evidence="2" id="KW-1277">Toxin-antitoxin system</keyword>
<dbReference type="PANTHER" id="PTHR34139:SF1">
    <property type="entry name" value="RNASE MJ1380-RELATED"/>
    <property type="match status" value="1"/>
</dbReference>
<evidence type="ECO:0000256" key="2">
    <source>
        <dbReference type="ARBA" id="ARBA00022649"/>
    </source>
</evidence>
<evidence type="ECO:0000313" key="7">
    <source>
        <dbReference type="Proteomes" id="UP000050417"/>
    </source>
</evidence>
<dbReference type="GO" id="GO:0110001">
    <property type="term" value="C:toxin-antitoxin complex"/>
    <property type="evidence" value="ECO:0007669"/>
    <property type="project" value="InterPro"/>
</dbReference>
<dbReference type="GO" id="GO:0000166">
    <property type="term" value="F:nucleotide binding"/>
    <property type="evidence" value="ECO:0007669"/>
    <property type="project" value="UniProtKB-KW"/>
</dbReference>
<dbReference type="RefSeq" id="WP_075064564.1">
    <property type="nucleotide sequence ID" value="NZ_LGCL01000045.1"/>
</dbReference>
<proteinExistence type="predicted"/>
<keyword evidence="4" id="KW-0547">Nucleotide-binding</keyword>
<dbReference type="STRING" id="1134406.ADN00_18730"/>
<dbReference type="Proteomes" id="UP000050417">
    <property type="component" value="Unassembled WGS sequence"/>
</dbReference>
<dbReference type="GO" id="GO:0016787">
    <property type="term" value="F:hydrolase activity"/>
    <property type="evidence" value="ECO:0007669"/>
    <property type="project" value="UniProtKB-KW"/>
</dbReference>
<dbReference type="InterPro" id="IPR008201">
    <property type="entry name" value="HepT-like"/>
</dbReference>
<dbReference type="Pfam" id="PF01934">
    <property type="entry name" value="HepT-like"/>
    <property type="match status" value="1"/>
</dbReference>
<protein>
    <recommendedName>
        <fullName evidence="8">Nucleotidyltransferase</fullName>
    </recommendedName>
</protein>
<keyword evidence="7" id="KW-1185">Reference proteome</keyword>
<dbReference type="GO" id="GO:0004540">
    <property type="term" value="F:RNA nuclease activity"/>
    <property type="evidence" value="ECO:0007669"/>
    <property type="project" value="InterPro"/>
</dbReference>
<dbReference type="EMBL" id="LGCL01000045">
    <property type="protein sequence ID" value="KPL70080.1"/>
    <property type="molecule type" value="Genomic_DNA"/>
</dbReference>
<dbReference type="PATRIC" id="fig|1134406.4.peg.3055"/>
<dbReference type="AlphaFoldDB" id="A0A0P6X7E5"/>
<dbReference type="OrthoDB" id="9810538at2"/>
<name>A0A0P6X7E5_9CHLR</name>
<organism evidence="6 7">
    <name type="scientific">Ornatilinea apprima</name>
    <dbReference type="NCBI Taxonomy" id="1134406"/>
    <lineage>
        <taxon>Bacteria</taxon>
        <taxon>Bacillati</taxon>
        <taxon>Chloroflexota</taxon>
        <taxon>Anaerolineae</taxon>
        <taxon>Anaerolineales</taxon>
        <taxon>Anaerolineaceae</taxon>
        <taxon>Ornatilinea</taxon>
    </lineage>
</organism>
<evidence type="ECO:0000256" key="3">
    <source>
        <dbReference type="ARBA" id="ARBA00022722"/>
    </source>
</evidence>
<keyword evidence="3" id="KW-0540">Nuclease</keyword>